<dbReference type="Gene3D" id="3.40.50.10600">
    <property type="entry name" value="SpoIIaa-like domains"/>
    <property type="match status" value="1"/>
</dbReference>
<dbReference type="InterPro" id="IPR021866">
    <property type="entry name" value="SpoIIAA-like"/>
</dbReference>
<protein>
    <recommendedName>
        <fullName evidence="3">STAS/SEC14 domain-containing protein</fullName>
    </recommendedName>
</protein>
<dbReference type="SUPFAM" id="SSF52091">
    <property type="entry name" value="SpoIIaa-like"/>
    <property type="match status" value="1"/>
</dbReference>
<sequence length="135" mass="15440">MSVALSWNRNGYVEVVLSGKLTTEDYEQFGPALDEQFASQETLRMLVLLQNFDGWSLGGLWEDLKFDARHYDDVERLAIVGEQRWHEGMATFCRPFTSADIRYFDEADVEAARLWVARTGAPGKRAAVEPVSHRR</sequence>
<dbReference type="EMBL" id="CP036275">
    <property type="protein sequence ID" value="QDU36625.1"/>
    <property type="molecule type" value="Genomic_DNA"/>
</dbReference>
<accession>A0A517Z2D0</accession>
<dbReference type="AlphaFoldDB" id="A0A517Z2D0"/>
<reference evidence="1 2" key="1">
    <citation type="submission" date="2019-02" db="EMBL/GenBank/DDBJ databases">
        <title>Deep-cultivation of Planctomycetes and their phenomic and genomic characterization uncovers novel biology.</title>
        <authorList>
            <person name="Wiegand S."/>
            <person name="Jogler M."/>
            <person name="Boedeker C."/>
            <person name="Pinto D."/>
            <person name="Vollmers J."/>
            <person name="Rivas-Marin E."/>
            <person name="Kohn T."/>
            <person name="Peeters S.H."/>
            <person name="Heuer A."/>
            <person name="Rast P."/>
            <person name="Oberbeckmann S."/>
            <person name="Bunk B."/>
            <person name="Jeske O."/>
            <person name="Meyerdierks A."/>
            <person name="Storesund J.E."/>
            <person name="Kallscheuer N."/>
            <person name="Luecker S."/>
            <person name="Lage O.M."/>
            <person name="Pohl T."/>
            <person name="Merkel B.J."/>
            <person name="Hornburger P."/>
            <person name="Mueller R.-W."/>
            <person name="Bruemmer F."/>
            <person name="Labrenz M."/>
            <person name="Spormann A.M."/>
            <person name="Op den Camp H."/>
            <person name="Overmann J."/>
            <person name="Amann R."/>
            <person name="Jetten M.S.M."/>
            <person name="Mascher T."/>
            <person name="Medema M.H."/>
            <person name="Devos D.P."/>
            <person name="Kaster A.-K."/>
            <person name="Ovreas L."/>
            <person name="Rohde M."/>
            <person name="Galperin M.Y."/>
            <person name="Jogler C."/>
        </authorList>
    </citation>
    <scope>NUCLEOTIDE SEQUENCE [LARGE SCALE GENOMIC DNA]</scope>
    <source>
        <strain evidence="1 2">Mal4</strain>
    </source>
</reference>
<dbReference type="KEGG" id="mri:Mal4_09120"/>
<dbReference type="OrthoDB" id="9811577at2"/>
<dbReference type="Proteomes" id="UP000320496">
    <property type="component" value="Chromosome"/>
</dbReference>
<dbReference type="InterPro" id="IPR036513">
    <property type="entry name" value="STAS_dom_sf"/>
</dbReference>
<gene>
    <name evidence="1" type="ORF">Mal4_09120</name>
</gene>
<dbReference type="Pfam" id="PF11964">
    <property type="entry name" value="SpoIIAA-like"/>
    <property type="match status" value="1"/>
</dbReference>
<keyword evidence="2" id="KW-1185">Reference proteome</keyword>
<organism evidence="1 2">
    <name type="scientific">Maioricimonas rarisocia</name>
    <dbReference type="NCBI Taxonomy" id="2528026"/>
    <lineage>
        <taxon>Bacteria</taxon>
        <taxon>Pseudomonadati</taxon>
        <taxon>Planctomycetota</taxon>
        <taxon>Planctomycetia</taxon>
        <taxon>Planctomycetales</taxon>
        <taxon>Planctomycetaceae</taxon>
        <taxon>Maioricimonas</taxon>
    </lineage>
</organism>
<evidence type="ECO:0000313" key="1">
    <source>
        <dbReference type="EMBL" id="QDU36625.1"/>
    </source>
</evidence>
<dbReference type="InterPro" id="IPR038396">
    <property type="entry name" value="SpoIIAA-like_sf"/>
</dbReference>
<evidence type="ECO:0000313" key="2">
    <source>
        <dbReference type="Proteomes" id="UP000320496"/>
    </source>
</evidence>
<name>A0A517Z2D0_9PLAN</name>
<dbReference type="RefSeq" id="WP_145367266.1">
    <property type="nucleotide sequence ID" value="NZ_CP036275.1"/>
</dbReference>
<evidence type="ECO:0008006" key="3">
    <source>
        <dbReference type="Google" id="ProtNLM"/>
    </source>
</evidence>
<proteinExistence type="predicted"/>